<dbReference type="InterPro" id="IPR002372">
    <property type="entry name" value="PQQ_rpt_dom"/>
</dbReference>
<feature type="domain" description="Pyrrolo-quinoline quinone repeat" evidence="1">
    <location>
        <begin position="69"/>
        <end position="158"/>
    </location>
</feature>
<evidence type="ECO:0000313" key="3">
    <source>
        <dbReference type="Proteomes" id="UP000199518"/>
    </source>
</evidence>
<gene>
    <name evidence="2" type="ORF">SAMN05421753_10736</name>
</gene>
<dbReference type="NCBIfam" id="TIGR01409">
    <property type="entry name" value="TAT_signal_seq"/>
    <property type="match status" value="1"/>
</dbReference>
<proteinExistence type="predicted"/>
<dbReference type="RefSeq" id="WP_175517343.1">
    <property type="nucleotide sequence ID" value="NZ_FOQD01000007.1"/>
</dbReference>
<dbReference type="SUPFAM" id="SSF50998">
    <property type="entry name" value="Quinoprotein alcohol dehydrogenase-like"/>
    <property type="match status" value="1"/>
</dbReference>
<dbReference type="AlphaFoldDB" id="A0A1I3GLD5"/>
<dbReference type="InterPro" id="IPR006311">
    <property type="entry name" value="TAT_signal"/>
</dbReference>
<dbReference type="InterPro" id="IPR018391">
    <property type="entry name" value="PQQ_b-propeller_rpt"/>
</dbReference>
<feature type="domain" description="Pyrrolo-quinoline quinone repeat" evidence="1">
    <location>
        <begin position="264"/>
        <end position="387"/>
    </location>
</feature>
<dbReference type="STRING" id="1576369.SAMN05421753_10736"/>
<dbReference type="Proteomes" id="UP000199518">
    <property type="component" value="Unassembled WGS sequence"/>
</dbReference>
<keyword evidence="3" id="KW-1185">Reference proteome</keyword>
<dbReference type="PANTHER" id="PTHR34512:SF30">
    <property type="entry name" value="OUTER MEMBRANE PROTEIN ASSEMBLY FACTOR BAMB"/>
    <property type="match status" value="1"/>
</dbReference>
<dbReference type="EMBL" id="FOQD01000007">
    <property type="protein sequence ID" value="SFI24042.1"/>
    <property type="molecule type" value="Genomic_DNA"/>
</dbReference>
<dbReference type="SMART" id="SM00564">
    <property type="entry name" value="PQQ"/>
    <property type="match status" value="7"/>
</dbReference>
<dbReference type="PROSITE" id="PS51318">
    <property type="entry name" value="TAT"/>
    <property type="match status" value="1"/>
</dbReference>
<dbReference type="Gene3D" id="2.130.10.10">
    <property type="entry name" value="YVTN repeat-like/Quinoprotein amine dehydrogenase"/>
    <property type="match status" value="2"/>
</dbReference>
<dbReference type="InterPro" id="IPR019546">
    <property type="entry name" value="TAT_signal_bac_arc"/>
</dbReference>
<reference evidence="3" key="1">
    <citation type="submission" date="2016-10" db="EMBL/GenBank/DDBJ databases">
        <authorList>
            <person name="Varghese N."/>
            <person name="Submissions S."/>
        </authorList>
    </citation>
    <scope>NUCLEOTIDE SEQUENCE [LARGE SCALE GENOMIC DNA]</scope>
    <source>
        <strain evidence="3">DSM 26348</strain>
    </source>
</reference>
<accession>A0A1I3GLD5</accession>
<evidence type="ECO:0000259" key="1">
    <source>
        <dbReference type="Pfam" id="PF13360"/>
    </source>
</evidence>
<dbReference type="PANTHER" id="PTHR34512">
    <property type="entry name" value="CELL SURFACE PROTEIN"/>
    <property type="match status" value="1"/>
</dbReference>
<dbReference type="InterPro" id="IPR011047">
    <property type="entry name" value="Quinoprotein_ADH-like_sf"/>
</dbReference>
<dbReference type="InterPro" id="IPR015943">
    <property type="entry name" value="WD40/YVTN_repeat-like_dom_sf"/>
</dbReference>
<dbReference type="Pfam" id="PF13360">
    <property type="entry name" value="PQQ_2"/>
    <property type="match status" value="2"/>
</dbReference>
<protein>
    <submittedName>
        <fullName evidence="2">Tat (Twin-arginine translocation) pathway signal sequence</fullName>
    </submittedName>
</protein>
<evidence type="ECO:0000313" key="2">
    <source>
        <dbReference type="EMBL" id="SFI24042.1"/>
    </source>
</evidence>
<organism evidence="2 3">
    <name type="scientific">Planctomicrobium piriforme</name>
    <dbReference type="NCBI Taxonomy" id="1576369"/>
    <lineage>
        <taxon>Bacteria</taxon>
        <taxon>Pseudomonadati</taxon>
        <taxon>Planctomycetota</taxon>
        <taxon>Planctomycetia</taxon>
        <taxon>Planctomycetales</taxon>
        <taxon>Planctomycetaceae</taxon>
        <taxon>Planctomicrobium</taxon>
    </lineage>
</organism>
<sequence>MRVRWDRRHFLKQAAVAAGAWGAAPLFFSRKVQAADAAPALNTWASFRNGPQNWGIAAGTLPEKLELKWEVTTPDGTASTAVIADGRVYMGTLSGDLLCLQLSDGKEVWRYKSVEKVEENSFAPGFNAAAALDEQHIYIGDDQGTFHAVDRMTGKKAWLAATDGEIVGGAQVIGGKVIFGSHDGHLYCHQAASGERVWAVETHGPVNATPCLAGKYTFTTGCDQPVLRVIDIEKGEQSSEVSLKSLLIAAATVRDDILYFGTDNGSVSALDWQKKQFVWEFSVPNRDQQIQSSPAVTEEFVIIGSRDKQLYCLDRNTGVLRWSFQCRAKIDSSPVVVGDRVYFGASDRNLYGVTLADGKEAFKQNVKQSVTGSPAVAEGRLVIGTDSTNGQILCFG</sequence>
<name>A0A1I3GLD5_9PLAN</name>